<name>A0AA87CW22_PROST</name>
<dbReference type="EMBL" id="ABJD02000059">
    <property type="protein sequence ID" value="EDU61308.1"/>
    <property type="molecule type" value="Genomic_DNA"/>
</dbReference>
<sequence length="399" mass="47087">MIGFHLNRKERGMTKKPIKAHCKRKNCHEPVYDNVDARHHYLCEQHYDTKMRNINRRYDKGKQQCERQGCKRYIKKTQNKRFCSNACRYRASRVVDNSLITKTIRHSYWRNIERFIQLNPKQMGSIDSLTDIAEMIKLYTLKAKYQKSYVAYDESENEIVKLLPFLSLDLCHLYPNSLGGKNTGLNTLIAPTKINRKRRHKLPASCPYPILMGQQSENECIPMTGSLYQYLNDYCSDEEILALFQEIGKLKEYYFYRPKEVNFELALESLLLSQLLCDECRRLGLKQISIKFNALKKLFLLDIYFCEIIAICLFYALLSGDEDKLIESLLNYSDTQIIQTKSNDGESILQYEYNDMVQLQIIWQEKIEDFVSAIFGVNIRDEKNKKVFYLSFSQNQRET</sequence>
<reference evidence="2" key="1">
    <citation type="submission" date="2008-04" db="EMBL/GenBank/DDBJ databases">
        <title>Draft genome sequence of Providencia stuartii (ATCC 25827).</title>
        <authorList>
            <person name="Sudarsanam P."/>
            <person name="Ley R."/>
            <person name="Guruge J."/>
            <person name="Turnbaugh P.J."/>
            <person name="Mahowald M."/>
            <person name="Liep D."/>
            <person name="Gordon J."/>
        </authorList>
    </citation>
    <scope>NUCLEOTIDE SEQUENCE [LARGE SCALE GENOMIC DNA]</scope>
    <source>
        <strain evidence="2">ATCC 25827</strain>
    </source>
</reference>
<protein>
    <submittedName>
        <fullName evidence="1">Uncharacterized protein</fullName>
    </submittedName>
</protein>
<evidence type="ECO:0000313" key="1">
    <source>
        <dbReference type="EMBL" id="EDU61308.1"/>
    </source>
</evidence>
<gene>
    <name evidence="1" type="ORF">PROSTU_00680</name>
</gene>
<evidence type="ECO:0000313" key="2">
    <source>
        <dbReference type="Proteomes" id="UP000004506"/>
    </source>
</evidence>
<reference evidence="1 2" key="3">
    <citation type="submission" date="2008-05" db="EMBL/GenBank/DDBJ databases">
        <authorList>
            <person name="Fulton L."/>
            <person name="Clifton S."/>
            <person name="Fulton B."/>
            <person name="Xu J."/>
            <person name="Minx P."/>
            <person name="Pepin K.H."/>
            <person name="Johnson M."/>
            <person name="Thiruvilangam P."/>
            <person name="Bhonagiri V."/>
            <person name="Nash W.E."/>
            <person name="Mardis E.R."/>
            <person name="Wilson R.K."/>
        </authorList>
    </citation>
    <scope>NUCLEOTIDE SEQUENCE [LARGE SCALE GENOMIC DNA]</scope>
    <source>
        <strain evidence="1 2">ATCC 25827</strain>
    </source>
</reference>
<reference evidence="2" key="2">
    <citation type="submission" date="2008-04" db="EMBL/GenBank/DDBJ databases">
        <title>Draft genome sequence of Providencia stuartii(ATCC 25827).</title>
        <authorList>
            <person name="Sudarsanam P."/>
            <person name="Ley R."/>
            <person name="Guruge J."/>
            <person name="Turnbaugh P.J."/>
            <person name="Mahowald M."/>
            <person name="Liep D."/>
            <person name="Gordon J."/>
        </authorList>
    </citation>
    <scope>NUCLEOTIDE SEQUENCE [LARGE SCALE GENOMIC DNA]</scope>
    <source>
        <strain evidence="2">ATCC 25827</strain>
    </source>
</reference>
<comment type="caution">
    <text evidence="1">The sequence shown here is derived from an EMBL/GenBank/DDBJ whole genome shotgun (WGS) entry which is preliminary data.</text>
</comment>
<organism evidence="1 2">
    <name type="scientific">Providencia stuartii ATCC 25827</name>
    <dbReference type="NCBI Taxonomy" id="471874"/>
    <lineage>
        <taxon>Bacteria</taxon>
        <taxon>Pseudomonadati</taxon>
        <taxon>Pseudomonadota</taxon>
        <taxon>Gammaproteobacteria</taxon>
        <taxon>Enterobacterales</taxon>
        <taxon>Morganellaceae</taxon>
        <taxon>Providencia</taxon>
    </lineage>
</organism>
<dbReference type="AlphaFoldDB" id="A0AA87CW22"/>
<dbReference type="Proteomes" id="UP000004506">
    <property type="component" value="Unassembled WGS sequence"/>
</dbReference>
<accession>A0AA87CW22</accession>
<feature type="non-terminal residue" evidence="1">
    <location>
        <position position="399"/>
    </location>
</feature>
<proteinExistence type="predicted"/>